<organism evidence="1 2">
    <name type="scientific">Persicirhabdus sediminis</name>
    <dbReference type="NCBI Taxonomy" id="454144"/>
    <lineage>
        <taxon>Bacteria</taxon>
        <taxon>Pseudomonadati</taxon>
        <taxon>Verrucomicrobiota</taxon>
        <taxon>Verrucomicrobiia</taxon>
        <taxon>Verrucomicrobiales</taxon>
        <taxon>Verrucomicrobiaceae</taxon>
        <taxon>Persicirhabdus</taxon>
    </lineage>
</organism>
<evidence type="ECO:0008006" key="3">
    <source>
        <dbReference type="Google" id="ProtNLM"/>
    </source>
</evidence>
<comment type="caution">
    <text evidence="1">The sequence shown here is derived from an EMBL/GenBank/DDBJ whole genome shotgun (WGS) entry which is preliminary data.</text>
</comment>
<dbReference type="GO" id="GO:0008237">
    <property type="term" value="F:metallopeptidase activity"/>
    <property type="evidence" value="ECO:0007669"/>
    <property type="project" value="InterPro"/>
</dbReference>
<dbReference type="RefSeq" id="WP_200312294.1">
    <property type="nucleotide sequence ID" value="NZ_JAENIM010000044.1"/>
</dbReference>
<proteinExistence type="predicted"/>
<dbReference type="AlphaFoldDB" id="A0A8J7MFW6"/>
<evidence type="ECO:0000313" key="1">
    <source>
        <dbReference type="EMBL" id="MBK1792282.1"/>
    </source>
</evidence>
<gene>
    <name evidence="1" type="ORF">JIN82_14055</name>
</gene>
<dbReference type="Gene3D" id="3.40.390.10">
    <property type="entry name" value="Collagenase (Catalytic Domain)"/>
    <property type="match status" value="1"/>
</dbReference>
<dbReference type="Proteomes" id="UP000624703">
    <property type="component" value="Unassembled WGS sequence"/>
</dbReference>
<sequence>MLRPTLFTLLGLTIPAAAIDIVIDYTYDTTNFFDTQEKRDAIEAVADFYGEIITDELAAIDPSLFPSYIWRITFADPLTGDSIVLENPSIPANTIIIYVGGKDLDGSTAGQASTGSIAYHNVESWKKHIFGRGKPGAEITTSSLRTEYAPWGGIVMFDTIKPDSTPREWNFSLSQNQTGSEFVTIAIHEIGHVLGLGSADSWDNLISNGVFNGPAASNSYGSAPPADYGHFGSGTNSSLFGVFSATHGQSRPAIMNSSTTDTGSNFDVITDLDLAALVDIGWKISPPESWSINSLNPTEASFSWNSVSFKSYQMKRSQDLVTFPAGSSVFNGNAQSQSWTDPAPLQDKAFYQFEVADLIFAQPSNLAVARSLNNAEDENSGEIVTKPAREVNNCCAGH</sequence>
<accession>A0A8J7MFW6</accession>
<keyword evidence="2" id="KW-1185">Reference proteome</keyword>
<dbReference type="SUPFAM" id="SSF55486">
    <property type="entry name" value="Metalloproteases ('zincins'), catalytic domain"/>
    <property type="match status" value="1"/>
</dbReference>
<evidence type="ECO:0000313" key="2">
    <source>
        <dbReference type="Proteomes" id="UP000624703"/>
    </source>
</evidence>
<name>A0A8J7MFW6_9BACT</name>
<reference evidence="1" key="1">
    <citation type="submission" date="2021-01" db="EMBL/GenBank/DDBJ databases">
        <title>Modified the classification status of verrucomicrobia.</title>
        <authorList>
            <person name="Feng X."/>
        </authorList>
    </citation>
    <scope>NUCLEOTIDE SEQUENCE</scope>
    <source>
        <strain evidence="1">_KCTC 22039</strain>
    </source>
</reference>
<dbReference type="EMBL" id="JAENIM010000044">
    <property type="protein sequence ID" value="MBK1792282.1"/>
    <property type="molecule type" value="Genomic_DNA"/>
</dbReference>
<dbReference type="InterPro" id="IPR024079">
    <property type="entry name" value="MetalloPept_cat_dom_sf"/>
</dbReference>
<protein>
    <recommendedName>
        <fullName evidence="3">Matrixin</fullName>
    </recommendedName>
</protein>